<dbReference type="EMBL" id="CP000853">
    <property type="protein sequence ID" value="ABW18020.1"/>
    <property type="molecule type" value="Genomic_DNA"/>
</dbReference>
<comment type="caution">
    <text evidence="11">Lacks conserved residue(s) required for the propagation of feature annotation.</text>
</comment>
<dbReference type="PANTHER" id="PTHR34185">
    <property type="entry name" value="DIADENYLATE CYCLASE"/>
    <property type="match status" value="1"/>
</dbReference>
<evidence type="ECO:0000256" key="2">
    <source>
        <dbReference type="ARBA" id="ARBA00001946"/>
    </source>
</evidence>
<dbReference type="OrthoDB" id="41841at2"/>
<organism evidence="13 14">
    <name type="scientific">Alkaliphilus oremlandii (strain OhILAs)</name>
    <name type="common">Clostridium oremlandii (strain OhILAs)</name>
    <dbReference type="NCBI Taxonomy" id="350688"/>
    <lineage>
        <taxon>Bacteria</taxon>
        <taxon>Bacillati</taxon>
        <taxon>Bacillota</taxon>
        <taxon>Clostridia</taxon>
        <taxon>Peptostreptococcales</taxon>
        <taxon>Natronincolaceae</taxon>
        <taxon>Alkaliphilus</taxon>
    </lineage>
</organism>
<evidence type="ECO:0000256" key="7">
    <source>
        <dbReference type="ARBA" id="ARBA00022840"/>
    </source>
</evidence>
<evidence type="ECO:0000259" key="12">
    <source>
        <dbReference type="PROSITE" id="PS51794"/>
    </source>
</evidence>
<keyword evidence="4 11" id="KW-0548">Nucleotidyltransferase</keyword>
<keyword evidence="10 11" id="KW-0234">DNA repair</keyword>
<reference evidence="14" key="1">
    <citation type="submission" date="2007-10" db="EMBL/GenBank/DDBJ databases">
        <title>Complete genome of Alkaliphilus oremlandii OhILAs.</title>
        <authorList>
            <person name="Copeland A."/>
            <person name="Lucas S."/>
            <person name="Lapidus A."/>
            <person name="Barry K."/>
            <person name="Detter J.C."/>
            <person name="Glavina del Rio T."/>
            <person name="Hammon N."/>
            <person name="Israni S."/>
            <person name="Dalin E."/>
            <person name="Tice H."/>
            <person name="Pitluck S."/>
            <person name="Chain P."/>
            <person name="Malfatti S."/>
            <person name="Shin M."/>
            <person name="Vergez L."/>
            <person name="Schmutz J."/>
            <person name="Larimer F."/>
            <person name="Land M."/>
            <person name="Hauser L."/>
            <person name="Kyrpides N."/>
            <person name="Mikhailova N."/>
            <person name="Stolz J.F."/>
            <person name="Dawson A."/>
            <person name="Fisher E."/>
            <person name="Crable B."/>
            <person name="Perera E."/>
            <person name="Lisak J."/>
            <person name="Ranganathan M."/>
            <person name="Basu P."/>
            <person name="Richardson P."/>
        </authorList>
    </citation>
    <scope>NUCLEOTIDE SEQUENCE [LARGE SCALE GENOMIC DNA]</scope>
    <source>
        <strain evidence="14">OhILAs</strain>
    </source>
</reference>
<dbReference type="Gene3D" id="1.20.1260.110">
    <property type="entry name" value="DNA integrity scanning linker region"/>
    <property type="match status" value="1"/>
</dbReference>
<proteinExistence type="inferred from homology"/>
<keyword evidence="3 11" id="KW-0808">Transferase</keyword>
<comment type="function">
    <text evidence="11">Participates in a DNA-damage check-point that is active prior to asymmetric division when DNA is damaged. DisA forms globular foci that rapidly scan along the chromosomes during sporulation, searching for lesions. When a lesion is present, DisA pauses at the lesion site. This triggers a cellular response that culminates in a temporary block in sporulation initiation.</text>
</comment>
<dbReference type="PANTHER" id="PTHR34185:SF3">
    <property type="entry name" value="DNA INTEGRITY SCANNING PROTEIN DISA"/>
    <property type="match status" value="1"/>
</dbReference>
<dbReference type="InterPro" id="IPR036888">
    <property type="entry name" value="DNA_integrity_DisA_N_sf"/>
</dbReference>
<evidence type="ECO:0000256" key="11">
    <source>
        <dbReference type="HAMAP-Rule" id="MF_01438"/>
    </source>
</evidence>
<keyword evidence="9 11" id="KW-0238">DNA-binding</keyword>
<dbReference type="GO" id="GO:0005524">
    <property type="term" value="F:ATP binding"/>
    <property type="evidence" value="ECO:0007669"/>
    <property type="project" value="UniProtKB-UniRule"/>
</dbReference>
<dbReference type="GO" id="GO:0006281">
    <property type="term" value="P:DNA repair"/>
    <property type="evidence" value="ECO:0007669"/>
    <property type="project" value="UniProtKB-UniRule"/>
</dbReference>
<dbReference type="InterPro" id="IPR003390">
    <property type="entry name" value="DNA_integrity_scan_DisA_N"/>
</dbReference>
<dbReference type="InterPro" id="IPR018906">
    <property type="entry name" value="DNA_integrity_scan_DisA_link"/>
</dbReference>
<evidence type="ECO:0000256" key="9">
    <source>
        <dbReference type="ARBA" id="ARBA00023125"/>
    </source>
</evidence>
<dbReference type="Pfam" id="PF02457">
    <property type="entry name" value="DAC"/>
    <property type="match status" value="1"/>
</dbReference>
<comment type="catalytic activity">
    <reaction evidence="1 11">
        <text>2 ATP = 3',3'-c-di-AMP + 2 diphosphate</text>
        <dbReference type="Rhea" id="RHEA:35655"/>
        <dbReference type="ChEBI" id="CHEBI:30616"/>
        <dbReference type="ChEBI" id="CHEBI:33019"/>
        <dbReference type="ChEBI" id="CHEBI:71500"/>
        <dbReference type="EC" id="2.7.7.85"/>
    </reaction>
</comment>
<dbReference type="Pfam" id="PF10635">
    <property type="entry name" value="DisA-linker"/>
    <property type="match status" value="1"/>
</dbReference>
<dbReference type="GO" id="GO:0003677">
    <property type="term" value="F:DNA binding"/>
    <property type="evidence" value="ECO:0007669"/>
    <property type="project" value="UniProtKB-UniRule"/>
</dbReference>
<dbReference type="KEGG" id="aoe:Clos_0458"/>
<dbReference type="SUPFAM" id="SSF47781">
    <property type="entry name" value="RuvA domain 2-like"/>
    <property type="match status" value="1"/>
</dbReference>
<dbReference type="InterPro" id="IPR023763">
    <property type="entry name" value="DNA_integrity_scanning_protein"/>
</dbReference>
<evidence type="ECO:0000256" key="4">
    <source>
        <dbReference type="ARBA" id="ARBA00022695"/>
    </source>
</evidence>
<dbReference type="Gene3D" id="1.10.150.20">
    <property type="entry name" value="5' to 3' exonuclease, C-terminal subdomain"/>
    <property type="match status" value="1"/>
</dbReference>
<accession>A8MLV3</accession>
<evidence type="ECO:0000256" key="8">
    <source>
        <dbReference type="ARBA" id="ARBA00022842"/>
    </source>
</evidence>
<keyword evidence="14" id="KW-1185">Reference proteome</keyword>
<evidence type="ECO:0000256" key="6">
    <source>
        <dbReference type="ARBA" id="ARBA00022763"/>
    </source>
</evidence>
<comment type="similarity">
    <text evidence="11">Belongs to the DisA family.</text>
</comment>
<evidence type="ECO:0000256" key="3">
    <source>
        <dbReference type="ARBA" id="ARBA00022679"/>
    </source>
</evidence>
<dbReference type="EC" id="2.7.7.85" evidence="11"/>
<evidence type="ECO:0000313" key="13">
    <source>
        <dbReference type="EMBL" id="ABW18020.1"/>
    </source>
</evidence>
<dbReference type="HOGENOM" id="CLU_787128_0_0_9"/>
<dbReference type="NCBIfam" id="NF010009">
    <property type="entry name" value="PRK13482.1"/>
    <property type="match status" value="1"/>
</dbReference>
<evidence type="ECO:0000313" key="14">
    <source>
        <dbReference type="Proteomes" id="UP000000269"/>
    </source>
</evidence>
<dbReference type="InterPro" id="IPR050338">
    <property type="entry name" value="DisA"/>
</dbReference>
<keyword evidence="5 11" id="KW-0547">Nucleotide-binding</keyword>
<dbReference type="STRING" id="350688.Clos_0458"/>
<dbReference type="PROSITE" id="PS51794">
    <property type="entry name" value="DAC"/>
    <property type="match status" value="1"/>
</dbReference>
<comment type="subunit">
    <text evidence="11">Homooctamer.</text>
</comment>
<dbReference type="InterPro" id="IPR010994">
    <property type="entry name" value="RuvA_2-like"/>
</dbReference>
<dbReference type="FunFam" id="3.40.1700.10:FF:000001">
    <property type="entry name" value="DNA integrity scanning protein DisA"/>
    <property type="match status" value="1"/>
</dbReference>
<comment type="function">
    <text evidence="11">Has also diadenylate cyclase activity, catalyzing the condensation of 2 ATP molecules into cyclic di-AMP (c-di-AMP). c-di-AMP acts as a signaling molecule that couples DNA integrity with progression of sporulation. The rise in c-di-AMP level generated by DisA while scanning the chromosome, operates as a positive signal that advances sporulation; upon encountering a lesion, the DisA focus arrests at the damaged site and halts c-di-AMP synthesis.</text>
</comment>
<evidence type="ECO:0000256" key="1">
    <source>
        <dbReference type="ARBA" id="ARBA00000877"/>
    </source>
</evidence>
<feature type="domain" description="DAC" evidence="12">
    <location>
        <begin position="8"/>
        <end position="146"/>
    </location>
</feature>
<dbReference type="Proteomes" id="UP000000269">
    <property type="component" value="Chromosome"/>
</dbReference>
<dbReference type="GO" id="GO:0106408">
    <property type="term" value="F:diadenylate cyclase activity"/>
    <property type="evidence" value="ECO:0007669"/>
    <property type="project" value="UniProtKB-EC"/>
</dbReference>
<name>A8MLV3_ALKOO</name>
<dbReference type="InterPro" id="IPR038331">
    <property type="entry name" value="DisA_sf"/>
</dbReference>
<dbReference type="GO" id="GO:0004016">
    <property type="term" value="F:adenylate cyclase activity"/>
    <property type="evidence" value="ECO:0007669"/>
    <property type="project" value="TreeGrafter"/>
</dbReference>
<dbReference type="RefSeq" id="WP_012158335.1">
    <property type="nucleotide sequence ID" value="NC_009922.1"/>
</dbReference>
<protein>
    <recommendedName>
        <fullName evidence="11">DNA integrity scanning protein DisA</fullName>
    </recommendedName>
    <alternativeName>
        <fullName evidence="11">Cyclic di-AMP synthase</fullName>
        <shortName evidence="11">c-di-AMP synthase</shortName>
    </alternativeName>
    <alternativeName>
        <fullName evidence="11">Diadenylate cyclase</fullName>
        <ecNumber evidence="11">2.7.7.85</ecNumber>
    </alternativeName>
</protein>
<dbReference type="SUPFAM" id="SSF143597">
    <property type="entry name" value="YojJ-like"/>
    <property type="match status" value="1"/>
</dbReference>
<keyword evidence="8 11" id="KW-0460">Magnesium</keyword>
<keyword evidence="7 11" id="KW-0067">ATP-binding</keyword>
<feature type="binding site" evidence="11">
    <location>
        <begin position="106"/>
        <end position="110"/>
    </location>
    <ligand>
        <name>ATP</name>
        <dbReference type="ChEBI" id="CHEBI:30616"/>
    </ligand>
</feature>
<evidence type="ECO:0000256" key="10">
    <source>
        <dbReference type="ARBA" id="ARBA00023204"/>
    </source>
</evidence>
<keyword evidence="6 11" id="KW-0227">DNA damage</keyword>
<evidence type="ECO:0000256" key="5">
    <source>
        <dbReference type="ARBA" id="ARBA00022741"/>
    </source>
</evidence>
<gene>
    <name evidence="11" type="primary">disA</name>
    <name evidence="13" type="ordered locus">Clos_0458</name>
</gene>
<dbReference type="eggNOG" id="COG1623">
    <property type="taxonomic scope" value="Bacteria"/>
</dbReference>
<dbReference type="Gene3D" id="3.40.1700.10">
    <property type="entry name" value="DNA integrity scanning protein, DisA, N-terminal domain"/>
    <property type="match status" value="1"/>
</dbReference>
<dbReference type="HAMAP" id="MF_01438">
    <property type="entry name" value="DisA"/>
    <property type="match status" value="1"/>
</dbReference>
<dbReference type="AlphaFoldDB" id="A8MLV3"/>
<comment type="cofactor">
    <cofactor evidence="2 11">
        <name>Mg(2+)</name>
        <dbReference type="ChEBI" id="CHEBI:18420"/>
    </cofactor>
</comment>
<sequence>MKEPRIEEMQLLDTIKMVAPGTPLREGLENVLRAKTGALIVIGDSEDVRSMIDGGFAINVDFSPAYLYELCKMDGAIVLSSDSKKILYANTQIMTDPSISSAETGTRHRTAERVAKATGQVVVSISQRRNIITLYRGYSKYIIQDTNKILTKANQAIQTLEKYKSVLDQAMINLSALEFEDLVTVYDVCTVIQRTEMVVKVVQEIEKYIYELGNEGRLVSMQMKELVANVVEDGRLVVKDYMIHLDAEESNIHKVLRGLSSEDLLDLSSIAKILGYGSNMNALDISVSPRGYRILNKIPRLPLTVIDNLLKQFISFQKILKASTEQLDDVDGIGEARARAIKDGLRRLQEQVLLDRHI</sequence>
<feature type="binding site" evidence="11">
    <location>
        <position position="75"/>
    </location>
    <ligand>
        <name>ATP</name>
        <dbReference type="ChEBI" id="CHEBI:30616"/>
    </ligand>
</feature>